<dbReference type="RefSeq" id="WP_276265295.1">
    <property type="nucleotide sequence ID" value="NZ_JARJLM010000255.1"/>
</dbReference>
<protein>
    <submittedName>
        <fullName evidence="1">Uncharacterized protein</fullName>
    </submittedName>
</protein>
<accession>A0ABT6ANF6</accession>
<comment type="caution">
    <text evidence="1">The sequence shown here is derived from an EMBL/GenBank/DDBJ whole genome shotgun (WGS) entry which is preliminary data.</text>
</comment>
<name>A0ABT6ANF6_9BURK</name>
<proteinExistence type="predicted"/>
<reference evidence="1 2" key="1">
    <citation type="submission" date="2023-03" db="EMBL/GenBank/DDBJ databases">
        <title>Draft assemblies of triclosan tolerant bacteria isolated from returned activated sludge.</title>
        <authorList>
            <person name="Van Hamelsveld S."/>
        </authorList>
    </citation>
    <scope>NUCLEOTIDE SEQUENCE [LARGE SCALE GENOMIC DNA]</scope>
    <source>
        <strain evidence="1 2">GW210010_S58</strain>
    </source>
</reference>
<dbReference type="EMBL" id="JARJLM010000255">
    <property type="protein sequence ID" value="MDF3834157.1"/>
    <property type="molecule type" value="Genomic_DNA"/>
</dbReference>
<gene>
    <name evidence="1" type="ORF">P3W85_14500</name>
</gene>
<dbReference type="Proteomes" id="UP001216674">
    <property type="component" value="Unassembled WGS sequence"/>
</dbReference>
<evidence type="ECO:0000313" key="1">
    <source>
        <dbReference type="EMBL" id="MDF3834157.1"/>
    </source>
</evidence>
<keyword evidence="2" id="KW-1185">Reference proteome</keyword>
<organism evidence="1 2">
    <name type="scientific">Cupriavidus basilensis</name>
    <dbReference type="NCBI Taxonomy" id="68895"/>
    <lineage>
        <taxon>Bacteria</taxon>
        <taxon>Pseudomonadati</taxon>
        <taxon>Pseudomonadota</taxon>
        <taxon>Betaproteobacteria</taxon>
        <taxon>Burkholderiales</taxon>
        <taxon>Burkholderiaceae</taxon>
        <taxon>Cupriavidus</taxon>
    </lineage>
</organism>
<evidence type="ECO:0000313" key="2">
    <source>
        <dbReference type="Proteomes" id="UP001216674"/>
    </source>
</evidence>
<sequence>MHLRRRFDSSPSYRVNVKIFPMSRLPLPSRSTAGAHVHGHVNRERDLGRLARLAGCGLNGAGGLAWPSMLPAAQTSIGDRPKASSNGLIVLMEPPWRLLKRLAGAALLRGSGKQWLHA</sequence>